<accession>A0A0F8YZM9</accession>
<organism evidence="1">
    <name type="scientific">marine sediment metagenome</name>
    <dbReference type="NCBI Taxonomy" id="412755"/>
    <lineage>
        <taxon>unclassified sequences</taxon>
        <taxon>metagenomes</taxon>
        <taxon>ecological metagenomes</taxon>
    </lineage>
</organism>
<evidence type="ECO:0000313" key="1">
    <source>
        <dbReference type="EMBL" id="KKK86868.1"/>
    </source>
</evidence>
<reference evidence="1" key="1">
    <citation type="journal article" date="2015" name="Nature">
        <title>Complex archaea that bridge the gap between prokaryotes and eukaryotes.</title>
        <authorList>
            <person name="Spang A."/>
            <person name="Saw J.H."/>
            <person name="Jorgensen S.L."/>
            <person name="Zaremba-Niedzwiedzka K."/>
            <person name="Martijn J."/>
            <person name="Lind A.E."/>
            <person name="van Eijk R."/>
            <person name="Schleper C."/>
            <person name="Guy L."/>
            <person name="Ettema T.J."/>
        </authorList>
    </citation>
    <scope>NUCLEOTIDE SEQUENCE</scope>
</reference>
<protein>
    <submittedName>
        <fullName evidence="1">Uncharacterized protein</fullName>
    </submittedName>
</protein>
<proteinExistence type="predicted"/>
<feature type="non-terminal residue" evidence="1">
    <location>
        <position position="1"/>
    </location>
</feature>
<comment type="caution">
    <text evidence="1">The sequence shown here is derived from an EMBL/GenBank/DDBJ whole genome shotgun (WGS) entry which is preliminary data.</text>
</comment>
<dbReference type="AlphaFoldDB" id="A0A0F8YZM9"/>
<gene>
    <name evidence="1" type="ORF">LCGC14_2758900</name>
</gene>
<sequence>PNEAARLELAVEQIDLACQKGFEKRFLHGIDRLVGVFVYRYEFKGLTPVRAYRLVPNDLRQMIDDLDTVYFNKNVSKSGRLG</sequence>
<dbReference type="EMBL" id="LAZR01050659">
    <property type="protein sequence ID" value="KKK86868.1"/>
    <property type="molecule type" value="Genomic_DNA"/>
</dbReference>
<name>A0A0F8YZM9_9ZZZZ</name>